<dbReference type="PANTHER" id="PTHR35936">
    <property type="entry name" value="MEMBRANE-BOUND LYTIC MUREIN TRANSGLYCOSYLASE F"/>
    <property type="match status" value="1"/>
</dbReference>
<evidence type="ECO:0000259" key="4">
    <source>
        <dbReference type="Pfam" id="PF00497"/>
    </source>
</evidence>
<comment type="caution">
    <text evidence="5">The sequence shown here is derived from an EMBL/GenBank/DDBJ whole genome shotgun (WGS) entry which is preliminary data.</text>
</comment>
<dbReference type="OrthoDB" id="7354650at2"/>
<dbReference type="AlphaFoldDB" id="A0A366JHI1"/>
<name>A0A366JHI1_9GAMM</name>
<comment type="similarity">
    <text evidence="1">Belongs to the bacterial solute-binding protein 3 family.</text>
</comment>
<evidence type="ECO:0000256" key="3">
    <source>
        <dbReference type="SAM" id="SignalP"/>
    </source>
</evidence>
<keyword evidence="2 3" id="KW-0732">Signal</keyword>
<dbReference type="Gene3D" id="3.40.190.10">
    <property type="entry name" value="Periplasmic binding protein-like II"/>
    <property type="match status" value="2"/>
</dbReference>
<dbReference type="Proteomes" id="UP000252792">
    <property type="component" value="Unassembled WGS sequence"/>
</dbReference>
<dbReference type="PANTHER" id="PTHR35936:SF25">
    <property type="entry name" value="ABC TRANSPORTER SUBSTRATE-BINDING PROTEIN"/>
    <property type="match status" value="1"/>
</dbReference>
<protein>
    <submittedName>
        <fullName evidence="5">Amino acid ABC transporter substrate-binding protein (PAAT family)</fullName>
    </submittedName>
</protein>
<accession>A0A366JHI1</accession>
<reference evidence="5 6" key="1">
    <citation type="submission" date="2018-06" db="EMBL/GenBank/DDBJ databases">
        <title>Genomic Encyclopedia of Type Strains, Phase III (KMG-III): the genomes of soil and plant-associated and newly described type strains.</title>
        <authorList>
            <person name="Whitman W."/>
        </authorList>
    </citation>
    <scope>NUCLEOTIDE SEQUENCE [LARGE SCALE GENOMIC DNA]</scope>
    <source>
        <strain evidence="5 6">CECT 7377</strain>
    </source>
</reference>
<evidence type="ECO:0000256" key="1">
    <source>
        <dbReference type="ARBA" id="ARBA00010333"/>
    </source>
</evidence>
<feature type="chain" id="PRO_5016842301" evidence="3">
    <location>
        <begin position="26"/>
        <end position="264"/>
    </location>
</feature>
<dbReference type="InterPro" id="IPR001638">
    <property type="entry name" value="Solute-binding_3/MltF_N"/>
</dbReference>
<evidence type="ECO:0000313" key="5">
    <source>
        <dbReference type="EMBL" id="RBP85278.1"/>
    </source>
</evidence>
<proteinExistence type="inferred from homology"/>
<evidence type="ECO:0000256" key="2">
    <source>
        <dbReference type="ARBA" id="ARBA00022729"/>
    </source>
</evidence>
<organism evidence="5 6">
    <name type="scientific">Marinomonas rhizomae</name>
    <dbReference type="NCBI Taxonomy" id="491948"/>
    <lineage>
        <taxon>Bacteria</taxon>
        <taxon>Pseudomonadati</taxon>
        <taxon>Pseudomonadota</taxon>
        <taxon>Gammaproteobacteria</taxon>
        <taxon>Oceanospirillales</taxon>
        <taxon>Oceanospirillaceae</taxon>
        <taxon>Marinomonas</taxon>
    </lineage>
</organism>
<dbReference type="RefSeq" id="WP_113915384.1">
    <property type="nucleotide sequence ID" value="NZ_QNSE01000002.1"/>
</dbReference>
<evidence type="ECO:0000313" key="6">
    <source>
        <dbReference type="Proteomes" id="UP000252792"/>
    </source>
</evidence>
<dbReference type="EMBL" id="QNSE01000002">
    <property type="protein sequence ID" value="RBP85278.1"/>
    <property type="molecule type" value="Genomic_DNA"/>
</dbReference>
<sequence length="264" mass="29692">MKRACQFLVACILGCLLMPARSLFAEEIVLHTVHVPPHVIDAALLPPPSDFAKTESVYGFDVDILRAAYATQGVSVRIVLSPWKRIMRDVKAGLILGAVSCRRIPVREEFAIFSDHLSDSVNALVTRKSFLENEVTTLDTLKNYNVAVVNGWSQVGILESIGQPYTSVSGLDQGINVVLHRNQDVFMTERDSAIFAAKRMQIIDQLSFYDVTELDLDHYSVCFSKRYPDAEKWRDVLNKGLEELNTNGQRKALLKKYDISFVIQ</sequence>
<feature type="signal peptide" evidence="3">
    <location>
        <begin position="1"/>
        <end position="25"/>
    </location>
</feature>
<gene>
    <name evidence="5" type="ORF">DFP80_102275</name>
</gene>
<dbReference type="Pfam" id="PF00497">
    <property type="entry name" value="SBP_bac_3"/>
    <property type="match status" value="1"/>
</dbReference>
<dbReference type="SUPFAM" id="SSF53850">
    <property type="entry name" value="Periplasmic binding protein-like II"/>
    <property type="match status" value="1"/>
</dbReference>
<feature type="domain" description="Solute-binding protein family 3/N-terminal" evidence="4">
    <location>
        <begin position="47"/>
        <end position="257"/>
    </location>
</feature>
<keyword evidence="6" id="KW-1185">Reference proteome</keyword>